<dbReference type="GO" id="GO:0016628">
    <property type="term" value="F:oxidoreductase activity, acting on the CH-CH group of donors, NAD or NADP as acceptor"/>
    <property type="evidence" value="ECO:0007669"/>
    <property type="project" value="InterPro"/>
</dbReference>
<feature type="domain" description="Enoyl reductase (ER)" evidence="2">
    <location>
        <begin position="19"/>
        <end position="339"/>
    </location>
</feature>
<dbReference type="CDD" id="cd05288">
    <property type="entry name" value="PGDH"/>
    <property type="match status" value="1"/>
</dbReference>
<dbReference type="Proteomes" id="UP000186132">
    <property type="component" value="Unassembled WGS sequence"/>
</dbReference>
<dbReference type="STRING" id="1206085.SAMN05443575_3228"/>
<evidence type="ECO:0000313" key="4">
    <source>
        <dbReference type="Proteomes" id="UP000186132"/>
    </source>
</evidence>
<dbReference type="AlphaFoldDB" id="A0A1M5PYE9"/>
<dbReference type="FunFam" id="3.40.50.720:FF:000121">
    <property type="entry name" value="Prostaglandin reductase 2"/>
    <property type="match status" value="1"/>
</dbReference>
<accession>A0A1M5PYE9</accession>
<evidence type="ECO:0000256" key="1">
    <source>
        <dbReference type="ARBA" id="ARBA00023002"/>
    </source>
</evidence>
<dbReference type="InterPro" id="IPR013149">
    <property type="entry name" value="ADH-like_C"/>
</dbReference>
<dbReference type="SUPFAM" id="SSF51735">
    <property type="entry name" value="NAD(P)-binding Rossmann-fold domains"/>
    <property type="match status" value="1"/>
</dbReference>
<dbReference type="OrthoDB" id="9805663at2"/>
<dbReference type="Gene3D" id="3.90.180.10">
    <property type="entry name" value="Medium-chain alcohol dehydrogenases, catalytic domain"/>
    <property type="match status" value="1"/>
</dbReference>
<dbReference type="Gene3D" id="3.40.50.720">
    <property type="entry name" value="NAD(P)-binding Rossmann-like Domain"/>
    <property type="match status" value="1"/>
</dbReference>
<organism evidence="3 4">
    <name type="scientific">Jatrophihabitans endophyticus</name>
    <dbReference type="NCBI Taxonomy" id="1206085"/>
    <lineage>
        <taxon>Bacteria</taxon>
        <taxon>Bacillati</taxon>
        <taxon>Actinomycetota</taxon>
        <taxon>Actinomycetes</taxon>
        <taxon>Jatrophihabitantales</taxon>
        <taxon>Jatrophihabitantaceae</taxon>
        <taxon>Jatrophihabitans</taxon>
    </lineage>
</organism>
<dbReference type="InterPro" id="IPR041694">
    <property type="entry name" value="ADH_N_2"/>
</dbReference>
<protein>
    <recommendedName>
        <fullName evidence="2">Enoyl reductase (ER) domain-containing protein</fullName>
    </recommendedName>
</protein>
<dbReference type="EMBL" id="FQVU01000004">
    <property type="protein sequence ID" value="SHH06541.1"/>
    <property type="molecule type" value="Genomic_DNA"/>
</dbReference>
<dbReference type="RefSeq" id="WP_073391427.1">
    <property type="nucleotide sequence ID" value="NZ_FQVU01000004.1"/>
</dbReference>
<evidence type="ECO:0000313" key="3">
    <source>
        <dbReference type="EMBL" id="SHH06541.1"/>
    </source>
</evidence>
<dbReference type="InterPro" id="IPR011032">
    <property type="entry name" value="GroES-like_sf"/>
</dbReference>
<dbReference type="InterPro" id="IPR020843">
    <property type="entry name" value="ER"/>
</dbReference>
<evidence type="ECO:0000259" key="2">
    <source>
        <dbReference type="SMART" id="SM00829"/>
    </source>
</evidence>
<dbReference type="InterPro" id="IPR036291">
    <property type="entry name" value="NAD(P)-bd_dom_sf"/>
</dbReference>
<proteinExistence type="predicted"/>
<name>A0A1M5PYE9_9ACTN</name>
<dbReference type="PANTHER" id="PTHR43205:SF7">
    <property type="entry name" value="PROSTAGLANDIN REDUCTASE 1"/>
    <property type="match status" value="1"/>
</dbReference>
<keyword evidence="1" id="KW-0560">Oxidoreductase</keyword>
<dbReference type="SUPFAM" id="SSF50129">
    <property type="entry name" value="GroES-like"/>
    <property type="match status" value="1"/>
</dbReference>
<dbReference type="SMART" id="SM00829">
    <property type="entry name" value="PKS_ER"/>
    <property type="match status" value="1"/>
</dbReference>
<sequence length="342" mass="36093">MTHRGREVRLHKVPRGVPGPDSFLIADVEVGEPVEGELLVRNQWMSLDPAMRVRMGGSGGSIGAVPNYEIGQALDGMAVGEVLASTVAGYEPGDLVVHSQGWRDYARPRPDTPGHRVAKIPADEPLPPQSYLGLLSLVGFTAYVGLYLVGGLERDETVWVSAAGGAVGSLAVQIAKLNGSRVVASAGSADKVAYLRDVLGADEAFDYHDGPVGELLGKAAPDGIDVYFENVGGEHLTAALDALRPGGRIALCGLVSSYNAAEPPPGPTNLFAMVSKGITMTGFLAVQYAQHMAEYRDLVRGWLAEGRLDYRETVTTGLENAPQALIDALAGRTVGKVLVDLR</sequence>
<dbReference type="InterPro" id="IPR045010">
    <property type="entry name" value="MDR_fam"/>
</dbReference>
<gene>
    <name evidence="3" type="ORF">SAMN05443575_3228</name>
</gene>
<reference evidence="4" key="1">
    <citation type="submission" date="2016-11" db="EMBL/GenBank/DDBJ databases">
        <authorList>
            <person name="Varghese N."/>
            <person name="Submissions S."/>
        </authorList>
    </citation>
    <scope>NUCLEOTIDE SEQUENCE [LARGE SCALE GENOMIC DNA]</scope>
    <source>
        <strain evidence="4">DSM 45627</strain>
    </source>
</reference>
<dbReference type="Pfam" id="PF16884">
    <property type="entry name" value="ADH_N_2"/>
    <property type="match status" value="1"/>
</dbReference>
<dbReference type="PANTHER" id="PTHR43205">
    <property type="entry name" value="PROSTAGLANDIN REDUCTASE"/>
    <property type="match status" value="1"/>
</dbReference>
<keyword evidence="4" id="KW-1185">Reference proteome</keyword>
<dbReference type="Pfam" id="PF00107">
    <property type="entry name" value="ADH_zinc_N"/>
    <property type="match status" value="1"/>
</dbReference>